<dbReference type="SMART" id="SM00236">
    <property type="entry name" value="fCBD"/>
    <property type="match status" value="1"/>
</dbReference>
<dbReference type="FunFam" id="2.130.10.10:FF:000534">
    <property type="entry name" value="Xyloglucanase Xgh74A"/>
    <property type="match status" value="1"/>
</dbReference>
<accession>A0A8T9C7B9</accession>
<keyword evidence="2" id="KW-0378">Hydrolase</keyword>
<feature type="chain" id="PRO_5035947304" evidence="9">
    <location>
        <begin position="22"/>
        <end position="869"/>
    </location>
</feature>
<evidence type="ECO:0000256" key="2">
    <source>
        <dbReference type="ARBA" id="ARBA00022801"/>
    </source>
</evidence>
<evidence type="ECO:0000313" key="11">
    <source>
        <dbReference type="EMBL" id="TVY76127.1"/>
    </source>
</evidence>
<dbReference type="SUPFAM" id="SSF110296">
    <property type="entry name" value="Oligoxyloglucan reducing end-specific cellobiohydrolase"/>
    <property type="match status" value="2"/>
</dbReference>
<dbReference type="PANTHER" id="PTHR43739">
    <property type="entry name" value="XYLOGLUCANASE (EUROFUNG)"/>
    <property type="match status" value="1"/>
</dbReference>
<keyword evidence="12" id="KW-1185">Reference proteome</keyword>
<protein>
    <submittedName>
        <fullName evidence="11">Xyloglucanase</fullName>
    </submittedName>
</protein>
<feature type="domain" description="CBM1" evidence="10">
    <location>
        <begin position="832"/>
        <end position="868"/>
    </location>
</feature>
<keyword evidence="5" id="KW-0326">Glycosidase</keyword>
<evidence type="ECO:0000256" key="1">
    <source>
        <dbReference type="ARBA" id="ARBA00022729"/>
    </source>
</evidence>
<dbReference type="Gene3D" id="2.130.10.10">
    <property type="entry name" value="YVTN repeat-like/Quinoprotein amine dehydrogenase"/>
    <property type="match status" value="2"/>
</dbReference>
<dbReference type="GO" id="GO:0030248">
    <property type="term" value="F:cellulose binding"/>
    <property type="evidence" value="ECO:0007669"/>
    <property type="project" value="InterPro"/>
</dbReference>
<dbReference type="CDD" id="cd15482">
    <property type="entry name" value="Sialidase_non-viral"/>
    <property type="match status" value="1"/>
</dbReference>
<evidence type="ECO:0000259" key="10">
    <source>
        <dbReference type="PROSITE" id="PS51164"/>
    </source>
</evidence>
<gene>
    <name evidence="11" type="primary">cel74a</name>
    <name evidence="11" type="ORF">LSUE1_G004535</name>
</gene>
<dbReference type="InterPro" id="IPR015943">
    <property type="entry name" value="WD40/YVTN_repeat-like_dom_sf"/>
</dbReference>
<feature type="region of interest" description="Disordered" evidence="8">
    <location>
        <begin position="766"/>
        <end position="833"/>
    </location>
</feature>
<comment type="caution">
    <text evidence="11">The sequence shown here is derived from an EMBL/GenBank/DDBJ whole genome shotgun (WGS) entry which is preliminary data.</text>
</comment>
<dbReference type="InterPro" id="IPR035971">
    <property type="entry name" value="CBD_sf"/>
</dbReference>
<proteinExistence type="inferred from homology"/>
<dbReference type="OrthoDB" id="2151161at2759"/>
<keyword evidence="1 9" id="KW-0732">Signal</keyword>
<evidence type="ECO:0000256" key="9">
    <source>
        <dbReference type="SAM" id="SignalP"/>
    </source>
</evidence>
<dbReference type="SUPFAM" id="SSF57180">
    <property type="entry name" value="Cellulose-binding domain"/>
    <property type="match status" value="1"/>
</dbReference>
<dbReference type="PROSITE" id="PS51164">
    <property type="entry name" value="CBM1_2"/>
    <property type="match status" value="1"/>
</dbReference>
<dbReference type="GO" id="GO:0005576">
    <property type="term" value="C:extracellular region"/>
    <property type="evidence" value="ECO:0007669"/>
    <property type="project" value="InterPro"/>
</dbReference>
<evidence type="ECO:0000256" key="8">
    <source>
        <dbReference type="SAM" id="MobiDB-lite"/>
    </source>
</evidence>
<dbReference type="Pfam" id="PF00734">
    <property type="entry name" value="CBM_1"/>
    <property type="match status" value="1"/>
</dbReference>
<dbReference type="GO" id="GO:0010411">
    <property type="term" value="P:xyloglucan metabolic process"/>
    <property type="evidence" value="ECO:0007669"/>
    <property type="project" value="TreeGrafter"/>
</dbReference>
<evidence type="ECO:0000313" key="12">
    <source>
        <dbReference type="Proteomes" id="UP000469558"/>
    </source>
</evidence>
<name>A0A8T9C7B9_9HELO</name>
<evidence type="ECO:0000256" key="6">
    <source>
        <dbReference type="ARBA" id="ARBA00023326"/>
    </source>
</evidence>
<feature type="signal peptide" evidence="9">
    <location>
        <begin position="1"/>
        <end position="21"/>
    </location>
</feature>
<evidence type="ECO:0000256" key="7">
    <source>
        <dbReference type="ARBA" id="ARBA00037986"/>
    </source>
</evidence>
<dbReference type="Proteomes" id="UP000469558">
    <property type="component" value="Unassembled WGS sequence"/>
</dbReference>
<dbReference type="PANTHER" id="PTHR43739:SF2">
    <property type="entry name" value="OLIGOXYLOGLUCAN-REDUCING END-SPECIFIC XYLOGLUCANASE-RELATED"/>
    <property type="match status" value="1"/>
</dbReference>
<evidence type="ECO:0000256" key="5">
    <source>
        <dbReference type="ARBA" id="ARBA00023295"/>
    </source>
</evidence>
<dbReference type="GO" id="GO:0016798">
    <property type="term" value="F:hydrolase activity, acting on glycosyl bonds"/>
    <property type="evidence" value="ECO:0007669"/>
    <property type="project" value="UniProtKB-KW"/>
</dbReference>
<keyword evidence="6" id="KW-0624">Polysaccharide degradation</keyword>
<dbReference type="PROSITE" id="PS00562">
    <property type="entry name" value="CBM1_1"/>
    <property type="match status" value="1"/>
</dbReference>
<keyword evidence="4" id="KW-0119">Carbohydrate metabolism</keyword>
<dbReference type="GO" id="GO:0030245">
    <property type="term" value="P:cellulose catabolic process"/>
    <property type="evidence" value="ECO:0007669"/>
    <property type="project" value="UniProtKB-KW"/>
</dbReference>
<dbReference type="InterPro" id="IPR000254">
    <property type="entry name" value="CBD"/>
</dbReference>
<comment type="similarity">
    <text evidence="7">Belongs to the glycosyl hydrolase 74 family.</text>
</comment>
<dbReference type="EMBL" id="QGMK01000857">
    <property type="protein sequence ID" value="TVY76127.1"/>
    <property type="molecule type" value="Genomic_DNA"/>
</dbReference>
<evidence type="ECO:0000256" key="4">
    <source>
        <dbReference type="ARBA" id="ARBA00023277"/>
    </source>
</evidence>
<dbReference type="AlphaFoldDB" id="A0A8T9C7B9"/>
<dbReference type="InterPro" id="IPR052025">
    <property type="entry name" value="Xyloglucanase_GH74"/>
</dbReference>
<reference evidence="11 12" key="1">
    <citation type="submission" date="2018-05" db="EMBL/GenBank/DDBJ databases">
        <title>Genome sequencing and assembly of the regulated plant pathogen Lachnellula willkommii and related sister species for the development of diagnostic species identification markers.</title>
        <authorList>
            <person name="Giroux E."/>
            <person name="Bilodeau G."/>
        </authorList>
    </citation>
    <scope>NUCLEOTIDE SEQUENCE [LARGE SCALE GENOMIC DNA]</scope>
    <source>
        <strain evidence="11 12">CBS 268.59</strain>
    </source>
</reference>
<evidence type="ECO:0000256" key="3">
    <source>
        <dbReference type="ARBA" id="ARBA00023001"/>
    </source>
</evidence>
<sequence>MVLLNSIALATAGLLAGSVNAVASQSFTWKNVRIGGGGGFVPGIVFNPSVKGLAYARTDIGGAYRLNSADDSWTPLTDWANNTSWHDWGIDALATDPIDTNRLYLAVGMYINDWDPNMGSILRSTDQGATWAETVLPFKIGGNMPGRGIGERLAIDPNKNSILYFGARNGEGLWKSTDYGVTWANVASFKWPGTYVQNAADPLGQYPVGIAWITFDSTTASKGTATPRIFVGVVDAGQSVFKSEDGGATWAWVSGEPQLGFLPHKGVLSPAEKTLYISYSNGAGPYDGTNGTMHKYNISTGVWTDISPTSLASTSYGYGGVAVDLQKPGTIMVAALNSWWPEGQIFRSNDSGATWSPIWYFLSLVWWMILFADYLRAWNGYPDRFLYYGYDISAAPWLQDDTSTVDFLNKVGWMMEALVIDPFDSNHWLYGTGATIYGGHDLLNWDTVHNVTLKSLATGIEETAALALLSPPGGPPLLSAVGDIGGFYHTSLDVAPSQAFHTPTYGTTRDLDYAGNKPANIVRSGDDTGIIPVAVSSNFGVAWNDYYGADTYTVSGKVAISADADTILLMSSTNGSLISKNVATFSQIPSLPSGAAIASDKRNNTVFYGGSGGSFYVSSNGGVAFTKTQALGSSTVVNQIRVHPTVAGDVWATTDTGLFHSLDYGKTFTQISGGVTSGWGFALGAASKITAYPAIYGFFTVSGTTALFKSEDEGVNWAMISDASHGFGSASANCVGADMATYGRVFVGTNGRGIFYGSPSGALPPSTATASSVSSTKAATSTSRPVTTSSVSSTATSKPATTTSKPATTTLSTSTLHSSTSSRTSSSASAGGTSTPYGQCGGSGYTGPTSCPTGWTCTVSSTFYSQCVQ</sequence>
<keyword evidence="3" id="KW-0136">Cellulose degradation</keyword>
<organism evidence="11 12">
    <name type="scientific">Lachnellula suecica</name>
    <dbReference type="NCBI Taxonomy" id="602035"/>
    <lineage>
        <taxon>Eukaryota</taxon>
        <taxon>Fungi</taxon>
        <taxon>Dikarya</taxon>
        <taxon>Ascomycota</taxon>
        <taxon>Pezizomycotina</taxon>
        <taxon>Leotiomycetes</taxon>
        <taxon>Helotiales</taxon>
        <taxon>Lachnaceae</taxon>
        <taxon>Lachnellula</taxon>
    </lineage>
</organism>